<evidence type="ECO:0000313" key="1">
    <source>
        <dbReference type="EMBL" id="GAA1810720.1"/>
    </source>
</evidence>
<gene>
    <name evidence="1" type="ORF">GCM10009682_35410</name>
</gene>
<dbReference type="EMBL" id="BAAALT010000104">
    <property type="protein sequence ID" value="GAA1810720.1"/>
    <property type="molecule type" value="Genomic_DNA"/>
</dbReference>
<sequence length="76" mass="8601">MSTYLSSEAKAHLLHAQVLLDEHPVSSSDGLCQSCGTDGPCQLRRTALRVFGRYGRLPRRWPGKTRPELIRLRRVV</sequence>
<dbReference type="RefSeq" id="WP_344132899.1">
    <property type="nucleotide sequence ID" value="NZ_BAAALT010000104.1"/>
</dbReference>
<dbReference type="Proteomes" id="UP001500218">
    <property type="component" value="Unassembled WGS sequence"/>
</dbReference>
<evidence type="ECO:0000313" key="2">
    <source>
        <dbReference type="Proteomes" id="UP001500218"/>
    </source>
</evidence>
<keyword evidence="2" id="KW-1185">Reference proteome</keyword>
<protein>
    <submittedName>
        <fullName evidence="1">Uncharacterized protein</fullName>
    </submittedName>
</protein>
<comment type="caution">
    <text evidence="1">The sequence shown here is derived from an EMBL/GenBank/DDBJ whole genome shotgun (WGS) entry which is preliminary data.</text>
</comment>
<organism evidence="1 2">
    <name type="scientific">Luedemannella flava</name>
    <dbReference type="NCBI Taxonomy" id="349316"/>
    <lineage>
        <taxon>Bacteria</taxon>
        <taxon>Bacillati</taxon>
        <taxon>Actinomycetota</taxon>
        <taxon>Actinomycetes</taxon>
        <taxon>Micromonosporales</taxon>
        <taxon>Micromonosporaceae</taxon>
        <taxon>Luedemannella</taxon>
    </lineage>
</organism>
<proteinExistence type="predicted"/>
<name>A0ABP4YJL5_9ACTN</name>
<reference evidence="2" key="1">
    <citation type="journal article" date="2019" name="Int. J. Syst. Evol. Microbiol.">
        <title>The Global Catalogue of Microorganisms (GCM) 10K type strain sequencing project: providing services to taxonomists for standard genome sequencing and annotation.</title>
        <authorList>
            <consortium name="The Broad Institute Genomics Platform"/>
            <consortium name="The Broad Institute Genome Sequencing Center for Infectious Disease"/>
            <person name="Wu L."/>
            <person name="Ma J."/>
        </authorList>
    </citation>
    <scope>NUCLEOTIDE SEQUENCE [LARGE SCALE GENOMIC DNA]</scope>
    <source>
        <strain evidence="2">JCM 13250</strain>
    </source>
</reference>
<accession>A0ABP4YJL5</accession>